<evidence type="ECO:0000313" key="2">
    <source>
        <dbReference type="Proteomes" id="UP000239415"/>
    </source>
</evidence>
<comment type="caution">
    <text evidence="1">The sequence shown here is derived from an EMBL/GenBank/DDBJ whole genome shotgun (WGS) entry which is preliminary data.</text>
</comment>
<organism evidence="1 2">
    <name type="scientific">Actinoplanes italicus</name>
    <dbReference type="NCBI Taxonomy" id="113567"/>
    <lineage>
        <taxon>Bacteria</taxon>
        <taxon>Bacillati</taxon>
        <taxon>Actinomycetota</taxon>
        <taxon>Actinomycetes</taxon>
        <taxon>Micromonosporales</taxon>
        <taxon>Micromonosporaceae</taxon>
        <taxon>Actinoplanes</taxon>
    </lineage>
</organism>
<reference evidence="1 2" key="1">
    <citation type="submission" date="2018-03" db="EMBL/GenBank/DDBJ databases">
        <title>Genomic Encyclopedia of Archaeal and Bacterial Type Strains, Phase II (KMG-II): from individual species to whole genera.</title>
        <authorList>
            <person name="Goeker M."/>
        </authorList>
    </citation>
    <scope>NUCLEOTIDE SEQUENCE [LARGE SCALE GENOMIC DNA]</scope>
    <source>
        <strain evidence="1 2">DSM 43146</strain>
    </source>
</reference>
<accession>A0A2T0KHT3</accession>
<gene>
    <name evidence="1" type="ORF">CLV67_104516</name>
</gene>
<sequence>MRYLSDVNLRAVLSILVAREGGTVDISNAELYDAMLPGRERSEGFSIEETGTGIRISVAGGPDPGAHGGQ</sequence>
<name>A0A2T0KHT3_9ACTN</name>
<protein>
    <submittedName>
        <fullName evidence="1">Uncharacterized protein</fullName>
    </submittedName>
</protein>
<keyword evidence="2" id="KW-1185">Reference proteome</keyword>
<dbReference type="AlphaFoldDB" id="A0A2T0KHT3"/>
<dbReference type="Proteomes" id="UP000239415">
    <property type="component" value="Unassembled WGS sequence"/>
</dbReference>
<evidence type="ECO:0000313" key="1">
    <source>
        <dbReference type="EMBL" id="PRX22988.1"/>
    </source>
</evidence>
<dbReference type="EMBL" id="PVMZ01000004">
    <property type="protein sequence ID" value="PRX22988.1"/>
    <property type="molecule type" value="Genomic_DNA"/>
</dbReference>
<proteinExistence type="predicted"/>